<dbReference type="SUPFAM" id="SSF51604">
    <property type="entry name" value="Enolase C-terminal domain-like"/>
    <property type="match status" value="1"/>
</dbReference>
<feature type="domain" description="Mandelate racemase/muconate lactonizing enzyme C-terminal" evidence="10">
    <location>
        <begin position="201"/>
        <end position="297"/>
    </location>
</feature>
<dbReference type="InterPro" id="IPR013342">
    <property type="entry name" value="Mandelate_racemase_C"/>
</dbReference>
<dbReference type="OrthoDB" id="14161at2759"/>
<evidence type="ECO:0000256" key="6">
    <source>
        <dbReference type="ARBA" id="ARBA00023239"/>
    </source>
</evidence>
<organism evidence="11 12">
    <name type="scientific">Clytia hemisphaerica</name>
    <dbReference type="NCBI Taxonomy" id="252671"/>
    <lineage>
        <taxon>Eukaryota</taxon>
        <taxon>Metazoa</taxon>
        <taxon>Cnidaria</taxon>
        <taxon>Hydrozoa</taxon>
        <taxon>Hydroidolina</taxon>
        <taxon>Leptothecata</taxon>
        <taxon>Obeliida</taxon>
        <taxon>Clytiidae</taxon>
        <taxon>Clytia</taxon>
    </lineage>
</organism>
<dbReference type="SMART" id="SM00922">
    <property type="entry name" value="MR_MLE"/>
    <property type="match status" value="1"/>
</dbReference>
<dbReference type="EnsemblMetazoa" id="CLYHEMT006234.2">
    <property type="protein sequence ID" value="CLYHEMP006234.2"/>
    <property type="gene ID" value="CLYHEMG006234"/>
</dbReference>
<dbReference type="InterPro" id="IPR029065">
    <property type="entry name" value="Enolase_C-like"/>
</dbReference>
<comment type="cofactor">
    <cofactor evidence="2">
        <name>Mg(2+)</name>
        <dbReference type="ChEBI" id="CHEBI:18420"/>
    </cofactor>
</comment>
<proteinExistence type="inferred from homology"/>
<evidence type="ECO:0000256" key="8">
    <source>
        <dbReference type="ARBA" id="ARBA00073815"/>
    </source>
</evidence>
<dbReference type="Proteomes" id="UP000594262">
    <property type="component" value="Unplaced"/>
</dbReference>
<dbReference type="SFLD" id="SFLDS00001">
    <property type="entry name" value="Enolase"/>
    <property type="match status" value="1"/>
</dbReference>
<dbReference type="GO" id="GO:0050023">
    <property type="term" value="F:L-fuconate dehydratase activity"/>
    <property type="evidence" value="ECO:0007669"/>
    <property type="project" value="UniProtKB-EC"/>
</dbReference>
<keyword evidence="12" id="KW-1185">Reference proteome</keyword>
<evidence type="ECO:0000313" key="11">
    <source>
        <dbReference type="EnsemblMetazoa" id="CLYHEMP006234.2"/>
    </source>
</evidence>
<evidence type="ECO:0000256" key="3">
    <source>
        <dbReference type="ARBA" id="ARBA00013142"/>
    </source>
</evidence>
<dbReference type="InterPro" id="IPR036849">
    <property type="entry name" value="Enolase-like_C_sf"/>
</dbReference>
<keyword evidence="5" id="KW-0460">Magnesium</keyword>
<evidence type="ECO:0000256" key="1">
    <source>
        <dbReference type="ARBA" id="ARBA00001737"/>
    </source>
</evidence>
<dbReference type="PROSITE" id="PS00909">
    <property type="entry name" value="MR_MLE_2"/>
    <property type="match status" value="1"/>
</dbReference>
<dbReference type="AlphaFoldDB" id="A0A7M5U4L6"/>
<dbReference type="InterPro" id="IPR029017">
    <property type="entry name" value="Enolase-like_N"/>
</dbReference>
<dbReference type="GeneID" id="136813446"/>
<dbReference type="InterPro" id="IPR034610">
    <property type="entry name" value="L-fuconate_dehydratase"/>
</dbReference>
<dbReference type="FunFam" id="3.20.20.120:FF:000007">
    <property type="entry name" value="Mitochondrial enolase superfamily member 1"/>
    <property type="match status" value="1"/>
</dbReference>
<reference evidence="11" key="1">
    <citation type="submission" date="2021-01" db="UniProtKB">
        <authorList>
            <consortium name="EnsemblMetazoa"/>
        </authorList>
    </citation>
    <scope>IDENTIFICATION</scope>
</reference>
<dbReference type="InterPro" id="IPR013341">
    <property type="entry name" value="Mandelate_racemase_N_dom"/>
</dbReference>
<dbReference type="Gene3D" id="3.30.390.10">
    <property type="entry name" value="Enolase-like, N-terminal domain"/>
    <property type="match status" value="1"/>
</dbReference>
<name>A0A7M5U4L6_9CNID</name>
<dbReference type="EC" id="4.2.1.68" evidence="3"/>
<keyword evidence="6" id="KW-0456">Lyase</keyword>
<dbReference type="GO" id="GO:0000287">
    <property type="term" value="F:magnesium ion binding"/>
    <property type="evidence" value="ECO:0007669"/>
    <property type="project" value="TreeGrafter"/>
</dbReference>
<comment type="similarity">
    <text evidence="7">Belongs to the mandelate racemase/muconate lactonizing enzyme family. ENOSF1 subfamily.</text>
</comment>
<sequence length="440" mass="50366">MEEAITITSMNITDLRFPTSLELHGSDAMHSAPDYSAAYLELKTTRESLTGCGFAFTLGRGTDIVVKTIELFEPLVIGRDVKKIFASFSQYWKELVTEDQIRWLGPEKGVTHLAIAAIINALWDIWAKLEKKPLWKLLADMEPEQLVNTIDFTYLTDVLTKEEAIEMLRQKKEGQQKREKYLFENGYPAYTTSIGWKGYSDEKIQRLCKQALKEGWTRFKMKVGSDVEDDKRRSRIIREEIGYQHKLMMDANQVWDVEQAIQHMKELSPYKPLWIEEPTSPDDILGHAKIREALEPYGIRVATGEACQNRVIFKQLMQAKSIDFCQIDTCRVGGVNENLSIILMAAKFGIPVCPHAGGVGLCELAQHLSIFDYIAVSGTLENRMTEYVDHLHEHFEDPVAIQNGCYKVPTRPGYSSKIKENTLQEYQYPNGPVWKELMKK</sequence>
<evidence type="ECO:0000259" key="10">
    <source>
        <dbReference type="SMART" id="SM00922"/>
    </source>
</evidence>
<dbReference type="GO" id="GO:0009063">
    <property type="term" value="P:amino acid catabolic process"/>
    <property type="evidence" value="ECO:0007669"/>
    <property type="project" value="InterPro"/>
</dbReference>
<evidence type="ECO:0000256" key="9">
    <source>
        <dbReference type="ARBA" id="ARBA00078003"/>
    </source>
</evidence>
<dbReference type="Pfam" id="PF13378">
    <property type="entry name" value="MR_MLE_C"/>
    <property type="match status" value="1"/>
</dbReference>
<dbReference type="InterPro" id="IPR018110">
    <property type="entry name" value="Mandel_Rmase/mucon_lact_enz_CS"/>
</dbReference>
<evidence type="ECO:0000256" key="4">
    <source>
        <dbReference type="ARBA" id="ARBA00022723"/>
    </source>
</evidence>
<evidence type="ECO:0000313" key="12">
    <source>
        <dbReference type="Proteomes" id="UP000594262"/>
    </source>
</evidence>
<comment type="catalytic activity">
    <reaction evidence="1">
        <text>L-fuconate = 2-dehydro-3-deoxy-L-fuconate + H2O</text>
        <dbReference type="Rhea" id="RHEA:22772"/>
        <dbReference type="ChEBI" id="CHEBI:15377"/>
        <dbReference type="ChEBI" id="CHEBI:21291"/>
        <dbReference type="ChEBI" id="CHEBI:37448"/>
        <dbReference type="EC" id="4.2.1.68"/>
    </reaction>
</comment>
<evidence type="ECO:0000256" key="7">
    <source>
        <dbReference type="ARBA" id="ARBA00061144"/>
    </source>
</evidence>
<dbReference type="EnsemblMetazoa" id="CLYHEMT006234.1">
    <property type="protein sequence ID" value="CLYHEMP006234.1"/>
    <property type="gene ID" value="CLYHEMG006234"/>
</dbReference>
<dbReference type="Pfam" id="PF02746">
    <property type="entry name" value="MR_MLE_N"/>
    <property type="match status" value="1"/>
</dbReference>
<keyword evidence="4" id="KW-0479">Metal-binding</keyword>
<dbReference type="SFLD" id="SFLDF00111">
    <property type="entry name" value="L-fuconate_dehydratase"/>
    <property type="match status" value="1"/>
</dbReference>
<protein>
    <recommendedName>
        <fullName evidence="8">Mitochondrial enolase superfamily member 1</fullName>
        <ecNumber evidence="3">4.2.1.68</ecNumber>
    </recommendedName>
    <alternativeName>
        <fullName evidence="9">L-fuconate dehydratase</fullName>
    </alternativeName>
</protein>
<dbReference type="InterPro" id="IPR046945">
    <property type="entry name" value="RHMD-like"/>
</dbReference>
<dbReference type="SFLD" id="SFLDG00179">
    <property type="entry name" value="mandelate_racemase"/>
    <property type="match status" value="1"/>
</dbReference>
<dbReference type="GO" id="GO:0016052">
    <property type="term" value="P:carbohydrate catabolic process"/>
    <property type="evidence" value="ECO:0007669"/>
    <property type="project" value="InterPro"/>
</dbReference>
<evidence type="ECO:0000256" key="5">
    <source>
        <dbReference type="ARBA" id="ARBA00022842"/>
    </source>
</evidence>
<dbReference type="SUPFAM" id="SSF54826">
    <property type="entry name" value="Enolase N-terminal domain-like"/>
    <property type="match status" value="1"/>
</dbReference>
<accession>A0A7M5U4L6</accession>
<dbReference type="RefSeq" id="XP_066926068.1">
    <property type="nucleotide sequence ID" value="XM_067069967.1"/>
</dbReference>
<evidence type="ECO:0000256" key="2">
    <source>
        <dbReference type="ARBA" id="ARBA00001946"/>
    </source>
</evidence>
<dbReference type="CDD" id="cd03324">
    <property type="entry name" value="rTSbeta_L-fuconate_dehydratase"/>
    <property type="match status" value="1"/>
</dbReference>
<dbReference type="PANTHER" id="PTHR13794:SF58">
    <property type="entry name" value="MITOCHONDRIAL ENOLASE SUPERFAMILY MEMBER 1"/>
    <property type="match status" value="1"/>
</dbReference>
<dbReference type="PANTHER" id="PTHR13794">
    <property type="entry name" value="ENOLASE SUPERFAMILY, MANDELATE RACEMASE"/>
    <property type="match status" value="1"/>
</dbReference>
<dbReference type="Gene3D" id="3.20.20.120">
    <property type="entry name" value="Enolase-like C-terminal domain"/>
    <property type="match status" value="1"/>
</dbReference>